<evidence type="ECO:0000256" key="4">
    <source>
        <dbReference type="ARBA" id="ARBA00022692"/>
    </source>
</evidence>
<keyword evidence="8 12" id="KW-0472">Membrane</keyword>
<feature type="compositionally biased region" description="Basic and acidic residues" evidence="11">
    <location>
        <begin position="1255"/>
        <end position="1268"/>
    </location>
</feature>
<keyword evidence="7 10" id="KW-0175">Coiled coil</keyword>
<keyword evidence="6 12" id="KW-1133">Transmembrane helix</keyword>
<reference evidence="13" key="1">
    <citation type="journal article" date="2017" name="Nature">
        <title>The genome of Chenopodium quinoa.</title>
        <authorList>
            <person name="Jarvis D.E."/>
            <person name="Ho Y.S."/>
            <person name="Lightfoot D.J."/>
            <person name="Schmoeckel S.M."/>
            <person name="Li B."/>
            <person name="Borm T.J.A."/>
            <person name="Ohyanagi H."/>
            <person name="Mineta K."/>
            <person name="Michell C.T."/>
            <person name="Saber N."/>
            <person name="Kharbatia N.M."/>
            <person name="Rupper R.R."/>
            <person name="Sharp A.R."/>
            <person name="Dally N."/>
            <person name="Boughton B.A."/>
            <person name="Woo Y.H."/>
            <person name="Gao G."/>
            <person name="Schijlen E.G.W.M."/>
            <person name="Guo X."/>
            <person name="Momin A.A."/>
            <person name="Negrao S."/>
            <person name="Al-Babili S."/>
            <person name="Gehring C."/>
            <person name="Roessner U."/>
            <person name="Jung C."/>
            <person name="Murphy K."/>
            <person name="Arold S.T."/>
            <person name="Gojobori T."/>
            <person name="van der Linden C.G."/>
            <person name="van Loo E.N."/>
            <person name="Jellen E.N."/>
            <person name="Maughan P.J."/>
            <person name="Tester M."/>
        </authorList>
    </citation>
    <scope>NUCLEOTIDE SEQUENCE [LARGE SCALE GENOMIC DNA]</scope>
    <source>
        <strain evidence="13">cv. PI 614886</strain>
    </source>
</reference>
<evidence type="ECO:0000313" key="14">
    <source>
        <dbReference type="Proteomes" id="UP000596660"/>
    </source>
</evidence>
<feature type="region of interest" description="Disordered" evidence="11">
    <location>
        <begin position="59"/>
        <end position="84"/>
    </location>
</feature>
<feature type="compositionally biased region" description="Polar residues" evidence="11">
    <location>
        <begin position="386"/>
        <end position="395"/>
    </location>
</feature>
<sequence length="1367" mass="151923">MTVDTVVNGEGEKCGLDMRIEGDGELNVSESNAADFDRKLEGGVDGSDQLENCDVSEGKLDNVGEVNGGESKSENGIIAEGEKNGELGGVELEEEIKVESEGLVESGDGNAIEGKVDVRVRDLEGSEERDPKSVMDEVEDVESGVEKGDNANVLPSLDDDDKTHILPNVDSGSDIVQNGTAVVEAEPQAPHSEIEEPQHDIVQNGTTAIEAEPQASHSEIEEQQHDIVQNGTTVVDAEPQVPHGDIKEQLHLGQSEECENRADEPEKLKDDVRNLEVVKDNGISHIDEVTESEPVDGIIMETKSLGADVVHQSLPQQDSAEVDTRPPVGVKAPDSEACELLLDDAITEEQSADCQQQELPPADSNEPDLVEAEVKEHSDLDLPGMSGSQSLNSVDSEAAECEQHLSDHSECKDQDASTLTTESKDCQEPEAVLDQSEGESNQSNLVLSASEVDGPVLNSSIPCEDTTVESPPDVEGSRETATVDIQPDQSHTPVVDHEQDSVHEERNAELIDQVEEGLESSVQEVFPQDQVAEETRLVDVNDKEVSSEDVSFEKTVTDEATNPVEPKSATEAAIDEEGHGLDASHIGDGISENEANIPDSSHEAESCLRPENDELTVPVGDEVDLPVPCESDITEEQGSVDDGSYAVDNCISCSADDSSSQPKLEDTNDSLPYLVNGTKLEVEPMTAEVDGASKINSEDTLKPKISFGSFECVTPFSLNDNNNVHTDILNRSTETVTRHSDFAGDGFTSLNSEANGVCSTELNHNKTCAGVVSPEQNNVDKVSVSNLDESDGQNVNPDLVRRPFYYLIRLPRFDDVKLNEEVKLSEMEVHEKTRNRDVVRTEYQKRKAIHWDYKTNFEAAKSEERAAHKLMIAKRREIDSAQSLINLARHATTVEDVDSQILTLERKIQHETMNLAEEKKLVRDIKLLNLQREQLAANSQRQQELQQALDQRVETEEKLKVLRKELDALRDNYAKAEDNFKAAKKKYEEESAILNDINARFKSADKVRQDAYIHFQTLKKQAYEQNKLFYGYKDAAKAAYEYAVAGEKERLEQHCVNQVENFMERWNNNDEFRKEYIKRNMKSTLRRFRTLDGRSLGPDEEPPALVDVPDYRVNTMAKNPKVNSVGTVPTLERDFPLVAKKVVEESSKKVIEQKNKNALAKKRVETTSKVSLAEPSGRIETEEKEEEQKQLKKEEEHKQTKEEEELARKVEQKRKEEEVARLREQRKLEEKAKTQEALERKRRMAEKAQARAEFRARKEAEEKEKISEIEPAQLPGSSPDTIREAEVTEKPVTVAKKSHKPALYTKQVKTTKSISSPPAPLRNRGKRRIPQWAWWLVVVVLAVALIFPLGNVDILGFVKLLASGSSH</sequence>
<feature type="compositionally biased region" description="Basic and acidic residues" evidence="11">
    <location>
        <begin position="258"/>
        <end position="268"/>
    </location>
</feature>
<dbReference type="GO" id="GO:0005886">
    <property type="term" value="C:plasma membrane"/>
    <property type="evidence" value="ECO:0007669"/>
    <property type="project" value="UniProtKB-SubCell"/>
</dbReference>
<evidence type="ECO:0000256" key="2">
    <source>
        <dbReference type="ARBA" id="ARBA00004389"/>
    </source>
</evidence>
<evidence type="ECO:0000256" key="1">
    <source>
        <dbReference type="ARBA" id="ARBA00004162"/>
    </source>
</evidence>
<proteinExistence type="inferred from homology"/>
<feature type="region of interest" description="Disordered" evidence="11">
    <location>
        <begin position="1162"/>
        <end position="1238"/>
    </location>
</feature>
<feature type="compositionally biased region" description="Basic and acidic residues" evidence="11">
    <location>
        <begin position="542"/>
        <end position="557"/>
    </location>
</feature>
<accession>A0A803LU78</accession>
<dbReference type="InterPro" id="IPR055282">
    <property type="entry name" value="PPI1-4"/>
</dbReference>
<feature type="compositionally biased region" description="Basic and acidic residues" evidence="11">
    <location>
        <begin position="121"/>
        <end position="135"/>
    </location>
</feature>
<dbReference type="PANTHER" id="PTHR32219">
    <property type="entry name" value="RNA-BINDING PROTEIN YLMH-RELATED"/>
    <property type="match status" value="1"/>
</dbReference>
<dbReference type="PANTHER" id="PTHR32219:SF3">
    <property type="entry name" value="CALPONIN-LIKE DOMAIN PROTEIN"/>
    <property type="match status" value="1"/>
</dbReference>
<evidence type="ECO:0000313" key="13">
    <source>
        <dbReference type="EnsemblPlants" id="AUR62018772-RA:cds"/>
    </source>
</evidence>
<dbReference type="Gramene" id="AUR62018772-RA">
    <property type="protein sequence ID" value="AUR62018772-RA:cds"/>
    <property type="gene ID" value="AUR62018772"/>
</dbReference>
<evidence type="ECO:0000256" key="9">
    <source>
        <dbReference type="ARBA" id="ARBA00038080"/>
    </source>
</evidence>
<comment type="subcellular location">
    <subcellularLocation>
        <location evidence="1">Cell membrane</location>
        <topology evidence="1">Single-pass membrane protein</topology>
    </subcellularLocation>
    <subcellularLocation>
        <location evidence="2">Endoplasmic reticulum membrane</location>
        <topology evidence="2">Single-pass membrane protein</topology>
    </subcellularLocation>
</comment>
<feature type="region of interest" description="Disordered" evidence="11">
    <location>
        <begin position="542"/>
        <end position="568"/>
    </location>
</feature>
<keyword evidence="5" id="KW-0256">Endoplasmic reticulum</keyword>
<feature type="compositionally biased region" description="Basic and acidic residues" evidence="11">
    <location>
        <begin position="401"/>
        <end position="415"/>
    </location>
</feature>
<feature type="region of interest" description="Disordered" evidence="11">
    <location>
        <begin position="580"/>
        <end position="618"/>
    </location>
</feature>
<protein>
    <submittedName>
        <fullName evidence="13">Uncharacterized protein</fullName>
    </submittedName>
</protein>
<feature type="region of interest" description="Disordered" evidence="11">
    <location>
        <begin position="1255"/>
        <end position="1280"/>
    </location>
</feature>
<evidence type="ECO:0000256" key="11">
    <source>
        <dbReference type="SAM" id="MobiDB-lite"/>
    </source>
</evidence>
<feature type="compositionally biased region" description="Basic and acidic residues" evidence="11">
    <location>
        <begin position="600"/>
        <end position="612"/>
    </location>
</feature>
<feature type="transmembrane region" description="Helical" evidence="12">
    <location>
        <begin position="1332"/>
        <end position="1358"/>
    </location>
</feature>
<feature type="compositionally biased region" description="Basic and acidic residues" evidence="11">
    <location>
        <begin position="1177"/>
        <end position="1238"/>
    </location>
</feature>
<evidence type="ECO:0000256" key="6">
    <source>
        <dbReference type="ARBA" id="ARBA00022989"/>
    </source>
</evidence>
<dbReference type="EnsemblPlants" id="AUR62018772-RA">
    <property type="protein sequence ID" value="AUR62018772-RA:cds"/>
    <property type="gene ID" value="AUR62018772"/>
</dbReference>
<keyword evidence="3" id="KW-1003">Cell membrane</keyword>
<evidence type="ECO:0000256" key="7">
    <source>
        <dbReference type="ARBA" id="ARBA00023054"/>
    </source>
</evidence>
<reference evidence="13" key="2">
    <citation type="submission" date="2021-03" db="UniProtKB">
        <authorList>
            <consortium name="EnsemblPlants"/>
        </authorList>
    </citation>
    <scope>IDENTIFICATION</scope>
</reference>
<evidence type="ECO:0000256" key="3">
    <source>
        <dbReference type="ARBA" id="ARBA00022475"/>
    </source>
</evidence>
<feature type="region of interest" description="Disordered" evidence="11">
    <location>
        <begin position="238"/>
        <end position="268"/>
    </location>
</feature>
<feature type="region of interest" description="Disordered" evidence="11">
    <location>
        <begin position="121"/>
        <end position="224"/>
    </location>
</feature>
<keyword evidence="4 12" id="KW-0812">Transmembrane</keyword>
<feature type="region of interest" description="Disordered" evidence="11">
    <location>
        <begin position="313"/>
        <end position="332"/>
    </location>
</feature>
<name>A0A803LU78_CHEQI</name>
<feature type="region of interest" description="Disordered" evidence="11">
    <location>
        <begin position="347"/>
        <end position="501"/>
    </location>
</feature>
<feature type="coiled-coil region" evidence="10">
    <location>
        <begin position="925"/>
        <end position="993"/>
    </location>
</feature>
<dbReference type="GO" id="GO:0005789">
    <property type="term" value="C:endoplasmic reticulum membrane"/>
    <property type="evidence" value="ECO:0007669"/>
    <property type="project" value="UniProtKB-SubCell"/>
</dbReference>
<comment type="similarity">
    <text evidence="9">Belongs to the plant Proton pump-interactor protein family.</text>
</comment>
<evidence type="ECO:0000256" key="10">
    <source>
        <dbReference type="SAM" id="Coils"/>
    </source>
</evidence>
<evidence type="ECO:0000256" key="5">
    <source>
        <dbReference type="ARBA" id="ARBA00022824"/>
    </source>
</evidence>
<evidence type="ECO:0000256" key="8">
    <source>
        <dbReference type="ARBA" id="ARBA00023136"/>
    </source>
</evidence>
<evidence type="ECO:0000256" key="12">
    <source>
        <dbReference type="SAM" id="Phobius"/>
    </source>
</evidence>
<organism evidence="13 14">
    <name type="scientific">Chenopodium quinoa</name>
    <name type="common">Quinoa</name>
    <dbReference type="NCBI Taxonomy" id="63459"/>
    <lineage>
        <taxon>Eukaryota</taxon>
        <taxon>Viridiplantae</taxon>
        <taxon>Streptophyta</taxon>
        <taxon>Embryophyta</taxon>
        <taxon>Tracheophyta</taxon>
        <taxon>Spermatophyta</taxon>
        <taxon>Magnoliopsida</taxon>
        <taxon>eudicotyledons</taxon>
        <taxon>Gunneridae</taxon>
        <taxon>Pentapetalae</taxon>
        <taxon>Caryophyllales</taxon>
        <taxon>Chenopodiaceae</taxon>
        <taxon>Chenopodioideae</taxon>
        <taxon>Atripliceae</taxon>
        <taxon>Chenopodium</taxon>
    </lineage>
</organism>
<dbReference type="Proteomes" id="UP000596660">
    <property type="component" value="Unplaced"/>
</dbReference>
<feature type="compositionally biased region" description="Polar residues" evidence="11">
    <location>
        <begin position="170"/>
        <end position="180"/>
    </location>
</feature>
<feature type="compositionally biased region" description="Polar residues" evidence="11">
    <location>
        <begin position="438"/>
        <end position="447"/>
    </location>
</feature>
<keyword evidence="14" id="KW-1185">Reference proteome</keyword>